<dbReference type="Proteomes" id="UP001348805">
    <property type="component" value="Segment"/>
</dbReference>
<accession>A0ABZ0Z0M5</accession>
<keyword evidence="2" id="KW-1185">Reference proteome</keyword>
<name>A0ABZ0Z0M5_9CAUD</name>
<proteinExistence type="predicted"/>
<organism evidence="1 2">
    <name type="scientific">phage Lak_Megaphage_RVC_AP3_GC26</name>
    <dbReference type="NCBI Taxonomy" id="3109225"/>
    <lineage>
        <taxon>Viruses</taxon>
        <taxon>Duplodnaviria</taxon>
        <taxon>Heunggongvirae</taxon>
        <taxon>Uroviricota</taxon>
        <taxon>Caudoviricetes</taxon>
        <taxon>Caudoviricetes code 15 clade</taxon>
    </lineage>
</organism>
<sequence length="188" mass="21837">MTIIFSNMLDSDCQVLRCTWQNISDVNIVEITPDMNIDEVETSVNNAIIAEDDTIIFLGHGTEYGLLFPDFYKGLYILHDENVNLIHAKNIICCWCHASSFVNRHIDHLHNTFATSMYISNEHEAYDNAIYDYSQNDIDLNGIRFYANINQLLIDKIQLDQWVMILGAKMDIENEIDVFNRQGLFYQE</sequence>
<dbReference type="EMBL" id="OR769219">
    <property type="protein sequence ID" value="WQJ51632.1"/>
    <property type="molecule type" value="Genomic_DNA"/>
</dbReference>
<evidence type="ECO:0000313" key="1">
    <source>
        <dbReference type="EMBL" id="WQJ51632.1"/>
    </source>
</evidence>
<reference evidence="1 2" key="1">
    <citation type="submission" date="2023-11" db="EMBL/GenBank/DDBJ databases">
        <authorList>
            <person name="Cook R."/>
            <person name="Crisci M."/>
            <person name="Pye H."/>
            <person name="Adriaenssens E."/>
            <person name="Santini J."/>
        </authorList>
    </citation>
    <scope>NUCLEOTIDE SEQUENCE [LARGE SCALE GENOMIC DNA]</scope>
    <source>
        <strain evidence="1">Lak_Megaphage_RVC_AP3_GC26</strain>
    </source>
</reference>
<evidence type="ECO:0000313" key="2">
    <source>
        <dbReference type="Proteomes" id="UP001348805"/>
    </source>
</evidence>
<protein>
    <submittedName>
        <fullName evidence="1">Uncharacterized protein</fullName>
    </submittedName>
</protein>